<keyword evidence="1" id="KW-1133">Transmembrane helix</keyword>
<evidence type="ECO:0000256" key="1">
    <source>
        <dbReference type="SAM" id="Phobius"/>
    </source>
</evidence>
<proteinExistence type="predicted"/>
<dbReference type="Proteomes" id="UP001431131">
    <property type="component" value="Unassembled WGS sequence"/>
</dbReference>
<feature type="transmembrane region" description="Helical" evidence="1">
    <location>
        <begin position="20"/>
        <end position="36"/>
    </location>
</feature>
<feature type="transmembrane region" description="Helical" evidence="1">
    <location>
        <begin position="42"/>
        <end position="62"/>
    </location>
</feature>
<keyword evidence="1" id="KW-0472">Membrane</keyword>
<dbReference type="AlphaFoldDB" id="A0AAW5E4G5"/>
<gene>
    <name evidence="2" type="ORF">MJG50_12415</name>
</gene>
<keyword evidence="3" id="KW-1185">Reference proteome</keyword>
<keyword evidence="1" id="KW-0812">Transmembrane</keyword>
<evidence type="ECO:0000313" key="3">
    <source>
        <dbReference type="Proteomes" id="UP001431131"/>
    </source>
</evidence>
<accession>A0AAW5E4G5</accession>
<sequence>MKMADEKEISYIEKASRFTCLYFIVSLLFLTFYNLAKNDKLGLETGILLVGILLFFRLKAYYAK</sequence>
<feature type="non-terminal residue" evidence="2">
    <location>
        <position position="64"/>
    </location>
</feature>
<organism evidence="2 3">
    <name type="scientific">Fredinandcohnia quinoae</name>
    <dbReference type="NCBI Taxonomy" id="2918902"/>
    <lineage>
        <taxon>Bacteria</taxon>
        <taxon>Bacillati</taxon>
        <taxon>Bacillota</taxon>
        <taxon>Bacilli</taxon>
        <taxon>Bacillales</taxon>
        <taxon>Bacillaceae</taxon>
        <taxon>Fredinandcohnia</taxon>
    </lineage>
</organism>
<dbReference type="EMBL" id="JAKTTI010000019">
    <property type="protein sequence ID" value="MCH1626135.1"/>
    <property type="molecule type" value="Genomic_DNA"/>
</dbReference>
<comment type="caution">
    <text evidence="2">The sequence shown here is derived from an EMBL/GenBank/DDBJ whole genome shotgun (WGS) entry which is preliminary data.</text>
</comment>
<name>A0AAW5E4G5_9BACI</name>
<protein>
    <submittedName>
        <fullName evidence="2">Uncharacterized protein</fullName>
    </submittedName>
</protein>
<evidence type="ECO:0000313" key="2">
    <source>
        <dbReference type="EMBL" id="MCH1626135.1"/>
    </source>
</evidence>
<reference evidence="2" key="1">
    <citation type="submission" date="2022-02" db="EMBL/GenBank/DDBJ databases">
        <title>Fredinandcohnia quinoae sp. nov. isolated from Chenopodium quinoa seeds.</title>
        <authorList>
            <person name="Saati-Santamaria Z."/>
            <person name="Flores-Felix J.D."/>
            <person name="Igual J.M."/>
            <person name="Velazquez E."/>
            <person name="Garcia-Fraile P."/>
            <person name="Martinez-Molina E."/>
        </authorList>
    </citation>
    <scope>NUCLEOTIDE SEQUENCE</scope>
    <source>
        <strain evidence="2">SECRCQ15</strain>
    </source>
</reference>
<dbReference type="RefSeq" id="WP_240256055.1">
    <property type="nucleotide sequence ID" value="NZ_JAKTTI010000019.1"/>
</dbReference>